<evidence type="ECO:0000313" key="3">
    <source>
        <dbReference type="Proteomes" id="UP001085076"/>
    </source>
</evidence>
<evidence type="ECO:0000313" key="2">
    <source>
        <dbReference type="EMBL" id="KAJ0963351.1"/>
    </source>
</evidence>
<name>A0A9D5BYL0_9LILI</name>
<sequence length="429" mass="48912">MTNLDSIMVVGAVMDGLRECPFLDAISQDVPKDLSELMSRSQQYIALEEFKAGRKEEALQRAREFWKEESRQNDYRDPRRGEQRTKRKPDRALDKPPCSGDHKPQEPRRPRPLPRYNNYTPLNTSREKILLQIQSKKILKQPEPIKESNSMKSSKKFCTFHQIKSHTTKDSIQLRDATEDLIRNRKFDQFLKEGRTKEDDPPDQQNPPEVEVPLHFIEGPGCEGVTSSSRKQYAQMIGSVQEVLPQERKRPSSPITFIDEDLHGVVQPHDDTLVVTVKVGIFMMSRVLIYTGRSVDIIFWDAFERMKIGAENLKPMKSPLMGINGSPLQPEEVITLLLTLGTPRTVTAMINFLVVRCRSSYNAIIGRPSLNTLGVVPSTYHMKLKFQTRNGRGEVWGNQSASCQCYATFLKNRGKGPSQPSEALTLEEL</sequence>
<dbReference type="OrthoDB" id="1937476at2759"/>
<dbReference type="Proteomes" id="UP001085076">
    <property type="component" value="Miscellaneous, Linkage group lg09"/>
</dbReference>
<proteinExistence type="predicted"/>
<gene>
    <name evidence="2" type="ORF">J5N97_028473</name>
</gene>
<reference evidence="2" key="2">
    <citation type="journal article" date="2022" name="Hortic Res">
        <title>The genome of Dioscorea zingiberensis sheds light on the biosynthesis, origin and evolution of the medicinally important diosgenin saponins.</title>
        <authorList>
            <person name="Li Y."/>
            <person name="Tan C."/>
            <person name="Li Z."/>
            <person name="Guo J."/>
            <person name="Li S."/>
            <person name="Chen X."/>
            <person name="Wang C."/>
            <person name="Dai X."/>
            <person name="Yang H."/>
            <person name="Song W."/>
            <person name="Hou L."/>
            <person name="Xu J."/>
            <person name="Tong Z."/>
            <person name="Xu A."/>
            <person name="Yuan X."/>
            <person name="Wang W."/>
            <person name="Yang Q."/>
            <person name="Chen L."/>
            <person name="Sun Z."/>
            <person name="Wang K."/>
            <person name="Pan B."/>
            <person name="Chen J."/>
            <person name="Bao Y."/>
            <person name="Liu F."/>
            <person name="Qi X."/>
            <person name="Gang D.R."/>
            <person name="Wen J."/>
            <person name="Li J."/>
        </authorList>
    </citation>
    <scope>NUCLEOTIDE SEQUENCE</scope>
    <source>
        <strain evidence="2">Dzin_1.0</strain>
    </source>
</reference>
<comment type="caution">
    <text evidence="2">The sequence shown here is derived from an EMBL/GenBank/DDBJ whole genome shotgun (WGS) entry which is preliminary data.</text>
</comment>
<accession>A0A9D5BYL0</accession>
<evidence type="ECO:0000256" key="1">
    <source>
        <dbReference type="SAM" id="MobiDB-lite"/>
    </source>
</evidence>
<feature type="region of interest" description="Disordered" evidence="1">
    <location>
        <begin position="189"/>
        <end position="211"/>
    </location>
</feature>
<dbReference type="EMBL" id="JAGGNH010000009">
    <property type="protein sequence ID" value="KAJ0963351.1"/>
    <property type="molecule type" value="Genomic_DNA"/>
</dbReference>
<feature type="compositionally biased region" description="Basic and acidic residues" evidence="1">
    <location>
        <begin position="64"/>
        <end position="109"/>
    </location>
</feature>
<protein>
    <submittedName>
        <fullName evidence="2">Uncharacterized protein</fullName>
    </submittedName>
</protein>
<dbReference type="PANTHER" id="PTHR33240:SF8">
    <property type="entry name" value="OS03G0439900 PROTEIN"/>
    <property type="match status" value="1"/>
</dbReference>
<keyword evidence="3" id="KW-1185">Reference proteome</keyword>
<feature type="region of interest" description="Disordered" evidence="1">
    <location>
        <begin position="64"/>
        <end position="124"/>
    </location>
</feature>
<dbReference type="PANTHER" id="PTHR33240">
    <property type="entry name" value="OS08G0508500 PROTEIN"/>
    <property type="match status" value="1"/>
</dbReference>
<feature type="compositionally biased region" description="Basic and acidic residues" evidence="1">
    <location>
        <begin position="189"/>
        <end position="199"/>
    </location>
</feature>
<organism evidence="2 3">
    <name type="scientific">Dioscorea zingiberensis</name>
    <dbReference type="NCBI Taxonomy" id="325984"/>
    <lineage>
        <taxon>Eukaryota</taxon>
        <taxon>Viridiplantae</taxon>
        <taxon>Streptophyta</taxon>
        <taxon>Embryophyta</taxon>
        <taxon>Tracheophyta</taxon>
        <taxon>Spermatophyta</taxon>
        <taxon>Magnoliopsida</taxon>
        <taxon>Liliopsida</taxon>
        <taxon>Dioscoreales</taxon>
        <taxon>Dioscoreaceae</taxon>
        <taxon>Dioscorea</taxon>
    </lineage>
</organism>
<dbReference type="AlphaFoldDB" id="A0A9D5BYL0"/>
<dbReference type="CDD" id="cd00303">
    <property type="entry name" value="retropepsin_like"/>
    <property type="match status" value="1"/>
</dbReference>
<reference evidence="2" key="1">
    <citation type="submission" date="2021-03" db="EMBL/GenBank/DDBJ databases">
        <authorList>
            <person name="Li Z."/>
            <person name="Yang C."/>
        </authorList>
    </citation>
    <scope>NUCLEOTIDE SEQUENCE</scope>
    <source>
        <strain evidence="2">Dzin_1.0</strain>
        <tissue evidence="2">Leaf</tissue>
    </source>
</reference>